<proteinExistence type="predicted"/>
<evidence type="ECO:0000313" key="3">
    <source>
        <dbReference type="Proteomes" id="UP001172159"/>
    </source>
</evidence>
<sequence>MRSFYILAAFPLTAFAAINGHCTGAEATGEWGSKGICIRTGTCNSYNGAYKSGACPFDGDDVKCCLIGRGPSSSTNPCGGASWCDWTSNSCSGSRLSGYCPGGDNYKCCRI</sequence>
<evidence type="ECO:0000313" key="2">
    <source>
        <dbReference type="EMBL" id="KAK0726288.1"/>
    </source>
</evidence>
<dbReference type="EMBL" id="JAUKTV010000010">
    <property type="protein sequence ID" value="KAK0726288.1"/>
    <property type="molecule type" value="Genomic_DNA"/>
</dbReference>
<dbReference type="AlphaFoldDB" id="A0AA40E8G1"/>
<dbReference type="Proteomes" id="UP001172159">
    <property type="component" value="Unassembled WGS sequence"/>
</dbReference>
<keyword evidence="1" id="KW-0732">Signal</keyword>
<name>A0AA40E8G1_9PEZI</name>
<protein>
    <submittedName>
        <fullName evidence="2">Uncharacterized protein</fullName>
    </submittedName>
</protein>
<organism evidence="2 3">
    <name type="scientific">Apiosordaria backusii</name>
    <dbReference type="NCBI Taxonomy" id="314023"/>
    <lineage>
        <taxon>Eukaryota</taxon>
        <taxon>Fungi</taxon>
        <taxon>Dikarya</taxon>
        <taxon>Ascomycota</taxon>
        <taxon>Pezizomycotina</taxon>
        <taxon>Sordariomycetes</taxon>
        <taxon>Sordariomycetidae</taxon>
        <taxon>Sordariales</taxon>
        <taxon>Lasiosphaeriaceae</taxon>
        <taxon>Apiosordaria</taxon>
    </lineage>
</organism>
<feature type="chain" id="PRO_5041277667" evidence="1">
    <location>
        <begin position="17"/>
        <end position="111"/>
    </location>
</feature>
<gene>
    <name evidence="2" type="ORF">B0T21DRAFT_385591</name>
</gene>
<evidence type="ECO:0000256" key="1">
    <source>
        <dbReference type="SAM" id="SignalP"/>
    </source>
</evidence>
<accession>A0AA40E8G1</accession>
<keyword evidence="3" id="KW-1185">Reference proteome</keyword>
<reference evidence="2" key="1">
    <citation type="submission" date="2023-06" db="EMBL/GenBank/DDBJ databases">
        <title>Genome-scale phylogeny and comparative genomics of the fungal order Sordariales.</title>
        <authorList>
            <consortium name="Lawrence Berkeley National Laboratory"/>
            <person name="Hensen N."/>
            <person name="Bonometti L."/>
            <person name="Westerberg I."/>
            <person name="Brannstrom I.O."/>
            <person name="Guillou S."/>
            <person name="Cros-Aarteil S."/>
            <person name="Calhoun S."/>
            <person name="Haridas S."/>
            <person name="Kuo A."/>
            <person name="Mondo S."/>
            <person name="Pangilinan J."/>
            <person name="Riley R."/>
            <person name="Labutti K."/>
            <person name="Andreopoulos B."/>
            <person name="Lipzen A."/>
            <person name="Chen C."/>
            <person name="Yanf M."/>
            <person name="Daum C."/>
            <person name="Ng V."/>
            <person name="Clum A."/>
            <person name="Steindorff A."/>
            <person name="Ohm R."/>
            <person name="Martin F."/>
            <person name="Silar P."/>
            <person name="Natvig D."/>
            <person name="Lalanne C."/>
            <person name="Gautier V."/>
            <person name="Ament-Velasquez S.L."/>
            <person name="Kruys A."/>
            <person name="Hutchinson M.I."/>
            <person name="Powell A.J."/>
            <person name="Barry K."/>
            <person name="Miller A.N."/>
            <person name="Grigoriev I.V."/>
            <person name="Debuchy R."/>
            <person name="Gladieux P."/>
            <person name="Thoren M.H."/>
            <person name="Johannesson H."/>
        </authorList>
    </citation>
    <scope>NUCLEOTIDE SEQUENCE</scope>
    <source>
        <strain evidence="2">CBS 540.89</strain>
    </source>
</reference>
<feature type="signal peptide" evidence="1">
    <location>
        <begin position="1"/>
        <end position="16"/>
    </location>
</feature>
<comment type="caution">
    <text evidence="2">The sequence shown here is derived from an EMBL/GenBank/DDBJ whole genome shotgun (WGS) entry which is preliminary data.</text>
</comment>